<protein>
    <submittedName>
        <fullName evidence="3">Twin-arginine translocation signal domain-containing protein</fullName>
    </submittedName>
</protein>
<evidence type="ECO:0000256" key="1">
    <source>
        <dbReference type="ARBA" id="ARBA00022729"/>
    </source>
</evidence>
<proteinExistence type="predicted"/>
<dbReference type="Proteomes" id="UP001596111">
    <property type="component" value="Unassembled WGS sequence"/>
</dbReference>
<dbReference type="Gene3D" id="1.50.10.10">
    <property type="match status" value="1"/>
</dbReference>
<organism evidence="3 4">
    <name type="scientific">Rhodanobacter terrae</name>
    <dbReference type="NCBI Taxonomy" id="418647"/>
    <lineage>
        <taxon>Bacteria</taxon>
        <taxon>Pseudomonadati</taxon>
        <taxon>Pseudomonadota</taxon>
        <taxon>Gammaproteobacteria</taxon>
        <taxon>Lysobacterales</taxon>
        <taxon>Rhodanobacteraceae</taxon>
        <taxon>Rhodanobacter</taxon>
    </lineage>
</organism>
<comment type="caution">
    <text evidence="3">The sequence shown here is derived from an EMBL/GenBank/DDBJ whole genome shotgun (WGS) entry which is preliminary data.</text>
</comment>
<dbReference type="SUPFAM" id="SSF48208">
    <property type="entry name" value="Six-hairpin glycosidases"/>
    <property type="match status" value="1"/>
</dbReference>
<sequence length="787" mass="86611">MDRRRFLQGLAATGAAAGLAGLSPLDAATASNPGTAAALPPPPRLPASALSIAGHTRLGAFRFEDGDWSVHEDLRDHDGAITLQGPHGGCVLGKRTEPCDASGQPPYLGMTLAQVALADADLLADRLLRHGEPDELAVRDAAPPVASRLDPENHYGRLPWTTFVGTRQCADTAAVYTSGSTRTYHSDQVFAELHDPKRVARRREGLLGGWLPAVHKVVPLEPGRWYDVLVFADVDATDRFVVQTWHRTALVEHGRISKVVYGHSYPSYPPRRVAPDAAAFYRALLRFHDYWQRELADASPAVLPAAGWSDMACYAFARELVVRPGGTYPKYGAVDRDYYGNEYDGFQDTFTSSLYANLEWGRFAQAAAVLDGYFTDFVQPDGMINMRGAETGQFGLTLSLLARYLHYTGDRALLVKHRDKIEATAQILLELHDESLRLPRENPGYGLIHGWNESDACLFPDPRLWWKPYYANSALASRGLSDIAAVWPQIAPSGSGTSGHWQQRADSLRRQIVRSLRANVRHDLKPPYVGPLPGVKLTFRESLTREKPSEQQWPHRAYAELLQADVLPDDLAHLVIDCMRGHGATSIGVVANIGPPDDKSRDILGFISYGYAQQLLRLNRIDEYLLFLYAHRHHAHTPGSWTAGEVTDIGGGMPLFCMPAQLTIPLLLRWMLVFEDSAGQSLYLGRAVPRAWLASGEPLGISTAPTRWGRTGFELQAAKDGTIRGSVSLPDRDTPTAVWLSLRAPAGKRLIEATLDGHPIAADDRRDDAVRLRGVPGQSIEVHARYA</sequence>
<dbReference type="InterPro" id="IPR019546">
    <property type="entry name" value="TAT_signal_bac_arc"/>
</dbReference>
<evidence type="ECO:0000313" key="3">
    <source>
        <dbReference type="EMBL" id="MFC5580483.1"/>
    </source>
</evidence>
<feature type="chain" id="PRO_5045771234" evidence="2">
    <location>
        <begin position="28"/>
        <end position="787"/>
    </location>
</feature>
<name>A0ABW0SV55_9GAMM</name>
<dbReference type="InterPro" id="IPR008928">
    <property type="entry name" value="6-hairpin_glycosidase_sf"/>
</dbReference>
<dbReference type="EMBL" id="JBHSNG010000003">
    <property type="protein sequence ID" value="MFC5580483.1"/>
    <property type="molecule type" value="Genomic_DNA"/>
</dbReference>
<dbReference type="NCBIfam" id="TIGR01409">
    <property type="entry name" value="TAT_signal_seq"/>
    <property type="match status" value="1"/>
</dbReference>
<dbReference type="PROSITE" id="PS51318">
    <property type="entry name" value="TAT"/>
    <property type="match status" value="1"/>
</dbReference>
<keyword evidence="4" id="KW-1185">Reference proteome</keyword>
<gene>
    <name evidence="3" type="ORF">ACFPPB_05085</name>
</gene>
<reference evidence="4" key="1">
    <citation type="journal article" date="2019" name="Int. J. Syst. Evol. Microbiol.">
        <title>The Global Catalogue of Microorganisms (GCM) 10K type strain sequencing project: providing services to taxonomists for standard genome sequencing and annotation.</title>
        <authorList>
            <consortium name="The Broad Institute Genomics Platform"/>
            <consortium name="The Broad Institute Genome Sequencing Center for Infectious Disease"/>
            <person name="Wu L."/>
            <person name="Ma J."/>
        </authorList>
    </citation>
    <scope>NUCLEOTIDE SEQUENCE [LARGE SCALE GENOMIC DNA]</scope>
    <source>
        <strain evidence="4">CGMCC 1.13587</strain>
    </source>
</reference>
<evidence type="ECO:0000256" key="2">
    <source>
        <dbReference type="SAM" id="SignalP"/>
    </source>
</evidence>
<accession>A0ABW0SV55</accession>
<dbReference type="InterPro" id="IPR012341">
    <property type="entry name" value="6hp_glycosidase-like_sf"/>
</dbReference>
<keyword evidence="1 2" id="KW-0732">Signal</keyword>
<evidence type="ECO:0000313" key="4">
    <source>
        <dbReference type="Proteomes" id="UP001596111"/>
    </source>
</evidence>
<feature type="signal peptide" evidence="2">
    <location>
        <begin position="1"/>
        <end position="27"/>
    </location>
</feature>
<dbReference type="InterPro" id="IPR006311">
    <property type="entry name" value="TAT_signal"/>
</dbReference>
<dbReference type="RefSeq" id="WP_377324997.1">
    <property type="nucleotide sequence ID" value="NZ_JBHSNG010000003.1"/>
</dbReference>